<dbReference type="NCBIfam" id="TIGR00229">
    <property type="entry name" value="sensory_box"/>
    <property type="match status" value="1"/>
</dbReference>
<dbReference type="Gene3D" id="3.30.565.10">
    <property type="entry name" value="Histidine kinase-like ATPase, C-terminal domain"/>
    <property type="match status" value="1"/>
</dbReference>
<dbReference type="SUPFAM" id="SSF55781">
    <property type="entry name" value="GAF domain-like"/>
    <property type="match status" value="1"/>
</dbReference>
<dbReference type="InterPro" id="IPR001789">
    <property type="entry name" value="Sig_transdc_resp-reg_receiver"/>
</dbReference>
<evidence type="ECO:0000313" key="9">
    <source>
        <dbReference type="EMBL" id="HGU32416.1"/>
    </source>
</evidence>
<dbReference type="SMART" id="SM00065">
    <property type="entry name" value="GAF"/>
    <property type="match status" value="1"/>
</dbReference>
<dbReference type="InterPro" id="IPR036097">
    <property type="entry name" value="HisK_dim/P_sf"/>
</dbReference>
<dbReference type="Pfam" id="PF13188">
    <property type="entry name" value="PAS_8"/>
    <property type="match status" value="1"/>
</dbReference>
<dbReference type="InterPro" id="IPR003661">
    <property type="entry name" value="HisK_dim/P_dom"/>
</dbReference>
<evidence type="ECO:0000259" key="7">
    <source>
        <dbReference type="PROSITE" id="PS50109"/>
    </source>
</evidence>
<dbReference type="SMART" id="SM00448">
    <property type="entry name" value="REC"/>
    <property type="match status" value="1"/>
</dbReference>
<dbReference type="Pfam" id="PF13185">
    <property type="entry name" value="GAF_2"/>
    <property type="match status" value="1"/>
</dbReference>
<reference evidence="9" key="1">
    <citation type="journal article" date="2020" name="mSystems">
        <title>Genome- and Community-Level Interaction Insights into Carbon Utilization and Element Cycling Functions of Hydrothermarchaeota in Hydrothermal Sediment.</title>
        <authorList>
            <person name="Zhou Z."/>
            <person name="Liu Y."/>
            <person name="Xu W."/>
            <person name="Pan J."/>
            <person name="Luo Z.H."/>
            <person name="Li M."/>
        </authorList>
    </citation>
    <scope>NUCLEOTIDE SEQUENCE [LARGE SCALE GENOMIC DNA]</scope>
    <source>
        <strain evidence="9">SpSt-477</strain>
    </source>
</reference>
<dbReference type="Pfam" id="PF02518">
    <property type="entry name" value="HATPase_c"/>
    <property type="match status" value="1"/>
</dbReference>
<evidence type="ECO:0000256" key="5">
    <source>
        <dbReference type="ARBA" id="ARBA00022777"/>
    </source>
</evidence>
<dbReference type="InterPro" id="IPR003018">
    <property type="entry name" value="GAF"/>
</dbReference>
<dbReference type="InterPro" id="IPR005467">
    <property type="entry name" value="His_kinase_dom"/>
</dbReference>
<dbReference type="Gene3D" id="1.10.287.130">
    <property type="match status" value="1"/>
</dbReference>
<keyword evidence="3 6" id="KW-0597">Phosphoprotein</keyword>
<accession>A0A7C4RRF7</accession>
<evidence type="ECO:0000256" key="6">
    <source>
        <dbReference type="PROSITE-ProRule" id="PRU00169"/>
    </source>
</evidence>
<dbReference type="Gene3D" id="3.40.50.2300">
    <property type="match status" value="1"/>
</dbReference>
<evidence type="ECO:0000259" key="8">
    <source>
        <dbReference type="PROSITE" id="PS50110"/>
    </source>
</evidence>
<evidence type="ECO:0000256" key="4">
    <source>
        <dbReference type="ARBA" id="ARBA00022679"/>
    </source>
</evidence>
<dbReference type="PROSITE" id="PS50110">
    <property type="entry name" value="RESPONSE_REGULATORY"/>
    <property type="match status" value="1"/>
</dbReference>
<keyword evidence="5" id="KW-0418">Kinase</keyword>
<keyword evidence="4" id="KW-0808">Transferase</keyword>
<dbReference type="GO" id="GO:0000155">
    <property type="term" value="F:phosphorelay sensor kinase activity"/>
    <property type="evidence" value="ECO:0007669"/>
    <property type="project" value="InterPro"/>
</dbReference>
<evidence type="ECO:0000256" key="3">
    <source>
        <dbReference type="ARBA" id="ARBA00022553"/>
    </source>
</evidence>
<dbReference type="InterPro" id="IPR035965">
    <property type="entry name" value="PAS-like_dom_sf"/>
</dbReference>
<dbReference type="SUPFAM" id="SSF52172">
    <property type="entry name" value="CheY-like"/>
    <property type="match status" value="1"/>
</dbReference>
<feature type="domain" description="Histidine kinase" evidence="7">
    <location>
        <begin position="468"/>
        <end position="691"/>
    </location>
</feature>
<dbReference type="SMART" id="SM00388">
    <property type="entry name" value="HisKA"/>
    <property type="match status" value="1"/>
</dbReference>
<dbReference type="InterPro" id="IPR000014">
    <property type="entry name" value="PAS"/>
</dbReference>
<dbReference type="AlphaFoldDB" id="A0A7C4RRF7"/>
<dbReference type="EC" id="2.7.13.3" evidence="2"/>
<dbReference type="SUPFAM" id="SSF55785">
    <property type="entry name" value="PYP-like sensor domain (PAS domain)"/>
    <property type="match status" value="2"/>
</dbReference>
<dbReference type="PRINTS" id="PR00344">
    <property type="entry name" value="BCTRLSENSOR"/>
</dbReference>
<dbReference type="SMART" id="SM00387">
    <property type="entry name" value="HATPase_c"/>
    <property type="match status" value="1"/>
</dbReference>
<dbReference type="InterPro" id="IPR011006">
    <property type="entry name" value="CheY-like_superfamily"/>
</dbReference>
<organism evidence="9">
    <name type="scientific">Desulfatirhabdium butyrativorans</name>
    <dbReference type="NCBI Taxonomy" id="340467"/>
    <lineage>
        <taxon>Bacteria</taxon>
        <taxon>Pseudomonadati</taxon>
        <taxon>Thermodesulfobacteriota</taxon>
        <taxon>Desulfobacteria</taxon>
        <taxon>Desulfobacterales</taxon>
        <taxon>Desulfatirhabdiaceae</taxon>
        <taxon>Desulfatirhabdium</taxon>
    </lineage>
</organism>
<dbReference type="PROSITE" id="PS50109">
    <property type="entry name" value="HIS_KIN"/>
    <property type="match status" value="1"/>
</dbReference>
<feature type="domain" description="Response regulatory" evidence="8">
    <location>
        <begin position="713"/>
        <end position="829"/>
    </location>
</feature>
<dbReference type="InterPro" id="IPR003594">
    <property type="entry name" value="HATPase_dom"/>
</dbReference>
<dbReference type="PANTHER" id="PTHR43065:SF42">
    <property type="entry name" value="TWO-COMPONENT SENSOR PPRA"/>
    <property type="match status" value="1"/>
</dbReference>
<dbReference type="EMBL" id="DSUH01000138">
    <property type="protein sequence ID" value="HGU32416.1"/>
    <property type="molecule type" value="Genomic_DNA"/>
</dbReference>
<comment type="caution">
    <text evidence="9">The sequence shown here is derived from an EMBL/GenBank/DDBJ whole genome shotgun (WGS) entry which is preliminary data.</text>
</comment>
<dbReference type="PANTHER" id="PTHR43065">
    <property type="entry name" value="SENSOR HISTIDINE KINASE"/>
    <property type="match status" value="1"/>
</dbReference>
<proteinExistence type="predicted"/>
<dbReference type="InterPro" id="IPR029016">
    <property type="entry name" value="GAF-like_dom_sf"/>
</dbReference>
<protein>
    <recommendedName>
        <fullName evidence="2">histidine kinase</fullName>
        <ecNumber evidence="2">2.7.13.3</ecNumber>
    </recommendedName>
</protein>
<gene>
    <name evidence="9" type="ORF">ENS29_06125</name>
</gene>
<feature type="modified residue" description="4-aspartylphosphate" evidence="6">
    <location>
        <position position="764"/>
    </location>
</feature>
<evidence type="ECO:0000256" key="1">
    <source>
        <dbReference type="ARBA" id="ARBA00000085"/>
    </source>
</evidence>
<dbReference type="SUPFAM" id="SSF55874">
    <property type="entry name" value="ATPase domain of HSP90 chaperone/DNA topoisomerase II/histidine kinase"/>
    <property type="match status" value="1"/>
</dbReference>
<dbReference type="Pfam" id="PF00072">
    <property type="entry name" value="Response_reg"/>
    <property type="match status" value="1"/>
</dbReference>
<dbReference type="CDD" id="cd00130">
    <property type="entry name" value="PAS"/>
    <property type="match status" value="1"/>
</dbReference>
<dbReference type="SUPFAM" id="SSF47384">
    <property type="entry name" value="Homodimeric domain of signal transducing histidine kinase"/>
    <property type="match status" value="1"/>
</dbReference>
<evidence type="ECO:0000256" key="2">
    <source>
        <dbReference type="ARBA" id="ARBA00012438"/>
    </source>
</evidence>
<dbReference type="SMART" id="SM00091">
    <property type="entry name" value="PAS"/>
    <property type="match status" value="1"/>
</dbReference>
<dbReference type="Gene3D" id="3.30.450.40">
    <property type="match status" value="1"/>
</dbReference>
<comment type="catalytic activity">
    <reaction evidence="1">
        <text>ATP + protein L-histidine = ADP + protein N-phospho-L-histidine.</text>
        <dbReference type="EC" id="2.7.13.3"/>
    </reaction>
</comment>
<dbReference type="Gene3D" id="3.30.450.20">
    <property type="entry name" value="PAS domain"/>
    <property type="match status" value="2"/>
</dbReference>
<dbReference type="CDD" id="cd00082">
    <property type="entry name" value="HisKA"/>
    <property type="match status" value="1"/>
</dbReference>
<dbReference type="InterPro" id="IPR004358">
    <property type="entry name" value="Sig_transdc_His_kin-like_C"/>
</dbReference>
<sequence length="834" mass="93410">MNASNGIDADSIVCKEARKEGVSFEQRLETSEIGRLQFDGKGTIQTMNPVVARWFGYSTTEAMLHEIHADVCRLFVDAFECRNLLKAAASNVEGMYRECLQRGRDGAPFWLGYIIHGHCGGGDPACDRYEAWLVPIDRYKHIETACEEKNGELRALQFIGQETARNPSIAAICRTGVQGMLQAVDADMAFVFLRDKDRLFLQEIFPDSSRSVMNQVPIHRVGECLCGLCVQQNEALFSKNIFEDSRCSWQECKAIGVRSFAALPLQEKGNAFGVIGLGSFRIMDFEGHRRFLETLSHQIAVSLLNAKLYQSVKEAMEQSRESERAILQEQRRLRTILEAVPFGICMFKTGTELSYANPIFLDLFGYDVSVFSDERTWFERLFPDHGAREKAWDFWIRHRQKKERSDRNSAVFEVCCADGSKKHVRFWIVPLESGESILICEDITERLMLEEQLQQAQKMESIGVLAGGIAHDFNNLLQAIRGQAQLLMIENREDDPRTERIQAIDASVERGAKLVRQLLLFSRKSKPVRTRIDLNDLIAREIDIIERTIPKMVRISFEPDPELWPIMADSVQIEQLLLNLAINAADAMPEGGHLMLSTQNVAFPCPAGGSSRQAETDRYVRLRVTDTGCGIPEDIQKHIFEPFFSTKSPGKGTGLGLASVYGIVKAHDGEILCESELGKGTTFQIDFPASEPFPPSSCTHPVDTRPIHPGKGTILVVDDVADIRSLLKEMLEHCGYEVLTAESGEDALRIHEHPPAPIDLTILDLGMPGMGGYQCLKRLQETNPEIKVLIASGYGEQAVLQSALMKGCVAFVPKPFRLQDLLNRIQSLIQSEGP</sequence>
<name>A0A7C4RRF7_9BACT</name>
<dbReference type="InterPro" id="IPR036890">
    <property type="entry name" value="HATPase_C_sf"/>
</dbReference>
<dbReference type="Pfam" id="PF00512">
    <property type="entry name" value="HisKA"/>
    <property type="match status" value="1"/>
</dbReference>